<evidence type="ECO:0000313" key="3">
    <source>
        <dbReference type="Proteomes" id="UP000023152"/>
    </source>
</evidence>
<proteinExistence type="predicted"/>
<gene>
    <name evidence="2" type="ORF">RFI_32510</name>
</gene>
<accession>X6LU67</accession>
<feature type="non-terminal residue" evidence="2">
    <location>
        <position position="1"/>
    </location>
</feature>
<name>X6LU67_RETFI</name>
<keyword evidence="3" id="KW-1185">Reference proteome</keyword>
<dbReference type="Proteomes" id="UP000023152">
    <property type="component" value="Unassembled WGS sequence"/>
</dbReference>
<keyword evidence="1" id="KW-0812">Transmembrane</keyword>
<protein>
    <submittedName>
        <fullName evidence="2">Uncharacterized protein</fullName>
    </submittedName>
</protein>
<evidence type="ECO:0000256" key="1">
    <source>
        <dbReference type="SAM" id="Phobius"/>
    </source>
</evidence>
<evidence type="ECO:0000313" key="2">
    <source>
        <dbReference type="EMBL" id="ETO04886.1"/>
    </source>
</evidence>
<dbReference type="EMBL" id="ASPP01028807">
    <property type="protein sequence ID" value="ETO04886.1"/>
    <property type="molecule type" value="Genomic_DNA"/>
</dbReference>
<feature type="transmembrane region" description="Helical" evidence="1">
    <location>
        <begin position="82"/>
        <end position="104"/>
    </location>
</feature>
<keyword evidence="1" id="KW-0472">Membrane</keyword>
<comment type="caution">
    <text evidence="2">The sequence shown here is derived from an EMBL/GenBank/DDBJ whole genome shotgun (WGS) entry which is preliminary data.</text>
</comment>
<feature type="transmembrane region" description="Helical" evidence="1">
    <location>
        <begin position="12"/>
        <end position="32"/>
    </location>
</feature>
<reference evidence="2 3" key="1">
    <citation type="journal article" date="2013" name="Curr. Biol.">
        <title>The Genome of the Foraminiferan Reticulomyxa filosa.</title>
        <authorList>
            <person name="Glockner G."/>
            <person name="Hulsmann N."/>
            <person name="Schleicher M."/>
            <person name="Noegel A.A."/>
            <person name="Eichinger L."/>
            <person name="Gallinger C."/>
            <person name="Pawlowski J."/>
            <person name="Sierra R."/>
            <person name="Euteneuer U."/>
            <person name="Pillet L."/>
            <person name="Moustafa A."/>
            <person name="Platzer M."/>
            <person name="Groth M."/>
            <person name="Szafranski K."/>
            <person name="Schliwa M."/>
        </authorList>
    </citation>
    <scope>NUCLEOTIDE SEQUENCE [LARGE SCALE GENOMIC DNA]</scope>
</reference>
<keyword evidence="1" id="KW-1133">Transmembrane helix</keyword>
<dbReference type="AlphaFoldDB" id="X6LU67"/>
<organism evidence="2 3">
    <name type="scientific">Reticulomyxa filosa</name>
    <dbReference type="NCBI Taxonomy" id="46433"/>
    <lineage>
        <taxon>Eukaryota</taxon>
        <taxon>Sar</taxon>
        <taxon>Rhizaria</taxon>
        <taxon>Retaria</taxon>
        <taxon>Foraminifera</taxon>
        <taxon>Monothalamids</taxon>
        <taxon>Reticulomyxidae</taxon>
        <taxon>Reticulomyxa</taxon>
    </lineage>
</organism>
<sequence length="219" mass="26093">ITHEKKECYLNFLKLTCCYSTVRLVIIIHLIFKVRNSVMFKNDYFFCVEKKAFFVGIGNYVNKLMVPQLFSVSIKDIHFKVFYNRCCIYFFVVKKNYVFFFYFLELRIREAVKKNYNNLQTAILYKRKEKFFNNAFQNFTELPKPSEALQCLSFKDQILLCGGFETSNCYSYHTIKNRYKYISSYPNVIELYGHCVVQLTHLQADSNEINVLLGKNKIN</sequence>